<keyword evidence="4 7" id="KW-0812">Transmembrane</keyword>
<accession>A0A9D7SX97</accession>
<dbReference type="Pfam" id="PF02472">
    <property type="entry name" value="ExbD"/>
    <property type="match status" value="1"/>
</dbReference>
<keyword evidence="3" id="KW-1003">Cell membrane</keyword>
<comment type="caution">
    <text evidence="8">The sequence shown here is derived from an EMBL/GenBank/DDBJ whole genome shotgun (WGS) entry which is preliminary data.</text>
</comment>
<evidence type="ECO:0000256" key="1">
    <source>
        <dbReference type="ARBA" id="ARBA00004162"/>
    </source>
</evidence>
<evidence type="ECO:0000256" key="2">
    <source>
        <dbReference type="ARBA" id="ARBA00005811"/>
    </source>
</evidence>
<evidence type="ECO:0000256" key="4">
    <source>
        <dbReference type="ARBA" id="ARBA00022692"/>
    </source>
</evidence>
<evidence type="ECO:0000313" key="8">
    <source>
        <dbReference type="EMBL" id="MBK9984782.1"/>
    </source>
</evidence>
<reference evidence="8 9" key="1">
    <citation type="submission" date="2020-10" db="EMBL/GenBank/DDBJ databases">
        <title>Connecting structure to function with the recovery of over 1000 high-quality activated sludge metagenome-assembled genomes encoding full-length rRNA genes using long-read sequencing.</title>
        <authorList>
            <person name="Singleton C.M."/>
            <person name="Petriglieri F."/>
            <person name="Kristensen J.M."/>
            <person name="Kirkegaard R.H."/>
            <person name="Michaelsen T.Y."/>
            <person name="Andersen M.H."/>
            <person name="Karst S.M."/>
            <person name="Dueholm M.S."/>
            <person name="Nielsen P.H."/>
            <person name="Albertsen M."/>
        </authorList>
    </citation>
    <scope>NUCLEOTIDE SEQUENCE [LARGE SCALE GENOMIC DNA]</scope>
    <source>
        <strain evidence="8">Ribe_18-Q3-R11-54_MAXAC.273</strain>
    </source>
</reference>
<protein>
    <submittedName>
        <fullName evidence="8">Biopolymer transporter ExbD</fullName>
    </submittedName>
</protein>
<dbReference type="PANTHER" id="PTHR30558:SF3">
    <property type="entry name" value="BIOPOLYMER TRANSPORT PROTEIN EXBD-RELATED"/>
    <property type="match status" value="1"/>
</dbReference>
<proteinExistence type="inferred from homology"/>
<keyword evidence="7" id="KW-0813">Transport</keyword>
<dbReference type="Proteomes" id="UP000808337">
    <property type="component" value="Unassembled WGS sequence"/>
</dbReference>
<dbReference type="PANTHER" id="PTHR30558">
    <property type="entry name" value="EXBD MEMBRANE COMPONENT OF PMF-DRIVEN MACROMOLECULE IMPORT SYSTEM"/>
    <property type="match status" value="1"/>
</dbReference>
<name>A0A9D7SX97_9BACT</name>
<keyword evidence="5" id="KW-1133">Transmembrane helix</keyword>
<evidence type="ECO:0000256" key="6">
    <source>
        <dbReference type="ARBA" id="ARBA00023136"/>
    </source>
</evidence>
<sequence length="201" mass="22761">MPKVKIPRKSTAVDMTAMCDVAFLLLTFFILTTKFRPQEVVAIDIPSSTAQIPIPDRDIMLFQIAPDGKVFFGLDDQPTRLKLLDRLSAQYSLSLSDKQKDAFRTLETWGMDIRSLPAFLEKTPAERATAPQAGLTIDTTGGNHQVEDLILFSRQENNMLRIAIKADKTTEYRNFDKLINALQNRKVNKFNLITSARAKRE</sequence>
<dbReference type="AlphaFoldDB" id="A0A9D7SX97"/>
<organism evidence="8 9">
    <name type="scientific">Candidatus Opimibacter skivensis</name>
    <dbReference type="NCBI Taxonomy" id="2982028"/>
    <lineage>
        <taxon>Bacteria</taxon>
        <taxon>Pseudomonadati</taxon>
        <taxon>Bacteroidota</taxon>
        <taxon>Saprospiria</taxon>
        <taxon>Saprospirales</taxon>
        <taxon>Saprospiraceae</taxon>
        <taxon>Candidatus Opimibacter</taxon>
    </lineage>
</organism>
<evidence type="ECO:0000313" key="9">
    <source>
        <dbReference type="Proteomes" id="UP000808337"/>
    </source>
</evidence>
<comment type="similarity">
    <text evidence="2 7">Belongs to the ExbD/TolR family.</text>
</comment>
<gene>
    <name evidence="8" type="ORF">IPP15_20870</name>
</gene>
<keyword evidence="7" id="KW-0653">Protein transport</keyword>
<dbReference type="EMBL" id="JADKGY010000031">
    <property type="protein sequence ID" value="MBK9984782.1"/>
    <property type="molecule type" value="Genomic_DNA"/>
</dbReference>
<dbReference type="InterPro" id="IPR003400">
    <property type="entry name" value="ExbD"/>
</dbReference>
<evidence type="ECO:0000256" key="7">
    <source>
        <dbReference type="RuleBase" id="RU003879"/>
    </source>
</evidence>
<dbReference type="GO" id="GO:0005886">
    <property type="term" value="C:plasma membrane"/>
    <property type="evidence" value="ECO:0007669"/>
    <property type="project" value="UniProtKB-SubCell"/>
</dbReference>
<keyword evidence="6" id="KW-0472">Membrane</keyword>
<comment type="subcellular location">
    <subcellularLocation>
        <location evidence="1">Cell membrane</location>
        <topology evidence="1">Single-pass membrane protein</topology>
    </subcellularLocation>
    <subcellularLocation>
        <location evidence="7">Cell membrane</location>
        <topology evidence="7">Single-pass type II membrane protein</topology>
    </subcellularLocation>
</comment>
<evidence type="ECO:0000256" key="3">
    <source>
        <dbReference type="ARBA" id="ARBA00022475"/>
    </source>
</evidence>
<dbReference type="GO" id="GO:0022857">
    <property type="term" value="F:transmembrane transporter activity"/>
    <property type="evidence" value="ECO:0007669"/>
    <property type="project" value="InterPro"/>
</dbReference>
<evidence type="ECO:0000256" key="5">
    <source>
        <dbReference type="ARBA" id="ARBA00022989"/>
    </source>
</evidence>
<dbReference type="GO" id="GO:0015031">
    <property type="term" value="P:protein transport"/>
    <property type="evidence" value="ECO:0007669"/>
    <property type="project" value="UniProtKB-KW"/>
</dbReference>